<dbReference type="Gene3D" id="2.60.120.620">
    <property type="entry name" value="q2cbj1_9rhob like domain"/>
    <property type="match status" value="1"/>
</dbReference>
<evidence type="ECO:0000256" key="1">
    <source>
        <dbReference type="ARBA" id="ARBA00001961"/>
    </source>
</evidence>
<dbReference type="EMBL" id="AMGX01000014">
    <property type="protein sequence ID" value="EXJ68186.1"/>
    <property type="molecule type" value="Genomic_DNA"/>
</dbReference>
<dbReference type="GeneID" id="19193499"/>
<evidence type="ECO:0000256" key="5">
    <source>
        <dbReference type="ARBA" id="ARBA00023004"/>
    </source>
</evidence>
<keyword evidence="2" id="KW-0479">Metal-binding</keyword>
<accession>W9WU53</accession>
<dbReference type="GO" id="GO:0004656">
    <property type="term" value="F:procollagen-proline 4-dioxygenase activity"/>
    <property type="evidence" value="ECO:0007669"/>
    <property type="project" value="TreeGrafter"/>
</dbReference>
<dbReference type="STRING" id="1182543.W9WU53"/>
<dbReference type="SMART" id="SM00702">
    <property type="entry name" value="P4Hc"/>
    <property type="match status" value="1"/>
</dbReference>
<dbReference type="InterPro" id="IPR045054">
    <property type="entry name" value="P4HA-like"/>
</dbReference>
<keyword evidence="3" id="KW-0223">Dioxygenase</keyword>
<dbReference type="HOGENOM" id="CLU_058132_0_0_1"/>
<dbReference type="GO" id="GO:0031418">
    <property type="term" value="F:L-ascorbic acid binding"/>
    <property type="evidence" value="ECO:0007669"/>
    <property type="project" value="InterPro"/>
</dbReference>
<dbReference type="InterPro" id="IPR006620">
    <property type="entry name" value="Pro_4_hyd_alph"/>
</dbReference>
<name>W9WU53_9EURO</name>
<evidence type="ECO:0000256" key="2">
    <source>
        <dbReference type="ARBA" id="ARBA00022723"/>
    </source>
</evidence>
<reference evidence="8 9" key="1">
    <citation type="submission" date="2013-03" db="EMBL/GenBank/DDBJ databases">
        <title>The Genome Sequence of Cladophialophora psammophila CBS 110553.</title>
        <authorList>
            <consortium name="The Broad Institute Genomics Platform"/>
            <person name="Cuomo C."/>
            <person name="de Hoog S."/>
            <person name="Gorbushina A."/>
            <person name="Walker B."/>
            <person name="Young S.K."/>
            <person name="Zeng Q."/>
            <person name="Gargeya S."/>
            <person name="Fitzgerald M."/>
            <person name="Haas B."/>
            <person name="Abouelleil A."/>
            <person name="Allen A.W."/>
            <person name="Alvarado L."/>
            <person name="Arachchi H.M."/>
            <person name="Berlin A.M."/>
            <person name="Chapman S.B."/>
            <person name="Gainer-Dewar J."/>
            <person name="Goldberg J."/>
            <person name="Griggs A."/>
            <person name="Gujja S."/>
            <person name="Hansen M."/>
            <person name="Howarth C."/>
            <person name="Imamovic A."/>
            <person name="Ireland A."/>
            <person name="Larimer J."/>
            <person name="McCowan C."/>
            <person name="Murphy C."/>
            <person name="Pearson M."/>
            <person name="Poon T.W."/>
            <person name="Priest M."/>
            <person name="Roberts A."/>
            <person name="Saif S."/>
            <person name="Shea T."/>
            <person name="Sisk P."/>
            <person name="Sykes S."/>
            <person name="Wortman J."/>
            <person name="Nusbaum C."/>
            <person name="Birren B."/>
        </authorList>
    </citation>
    <scope>NUCLEOTIDE SEQUENCE [LARGE SCALE GENOMIC DNA]</scope>
    <source>
        <strain evidence="8 9">CBS 110553</strain>
    </source>
</reference>
<organism evidence="8 9">
    <name type="scientific">Cladophialophora psammophila CBS 110553</name>
    <dbReference type="NCBI Taxonomy" id="1182543"/>
    <lineage>
        <taxon>Eukaryota</taxon>
        <taxon>Fungi</taxon>
        <taxon>Dikarya</taxon>
        <taxon>Ascomycota</taxon>
        <taxon>Pezizomycotina</taxon>
        <taxon>Eurotiomycetes</taxon>
        <taxon>Chaetothyriomycetidae</taxon>
        <taxon>Chaetothyriales</taxon>
        <taxon>Herpotrichiellaceae</taxon>
        <taxon>Cladophialophora</taxon>
    </lineage>
</organism>
<keyword evidence="9" id="KW-1185">Reference proteome</keyword>
<dbReference type="AlphaFoldDB" id="W9WU53"/>
<dbReference type="RefSeq" id="XP_007747572.1">
    <property type="nucleotide sequence ID" value="XM_007749382.1"/>
</dbReference>
<comment type="caution">
    <text evidence="8">The sequence shown here is derived from an EMBL/GenBank/DDBJ whole genome shotgun (WGS) entry which is preliminary data.</text>
</comment>
<protein>
    <recommendedName>
        <fullName evidence="7">Prolyl 4-hydroxylase alpha subunit domain-containing protein</fullName>
    </recommendedName>
</protein>
<evidence type="ECO:0000256" key="4">
    <source>
        <dbReference type="ARBA" id="ARBA00023002"/>
    </source>
</evidence>
<keyword evidence="4" id="KW-0560">Oxidoreductase</keyword>
<evidence type="ECO:0000256" key="3">
    <source>
        <dbReference type="ARBA" id="ARBA00022964"/>
    </source>
</evidence>
<evidence type="ECO:0000313" key="8">
    <source>
        <dbReference type="EMBL" id="EXJ68186.1"/>
    </source>
</evidence>
<proteinExistence type="predicted"/>
<dbReference type="GO" id="GO:0005506">
    <property type="term" value="F:iron ion binding"/>
    <property type="evidence" value="ECO:0007669"/>
    <property type="project" value="InterPro"/>
</dbReference>
<evidence type="ECO:0000259" key="7">
    <source>
        <dbReference type="SMART" id="SM00702"/>
    </source>
</evidence>
<evidence type="ECO:0000256" key="6">
    <source>
        <dbReference type="SAM" id="MobiDB-lite"/>
    </source>
</evidence>
<comment type="cofactor">
    <cofactor evidence="1">
        <name>L-ascorbate</name>
        <dbReference type="ChEBI" id="CHEBI:38290"/>
    </cofactor>
</comment>
<dbReference type="PANTHER" id="PTHR10869:SF246">
    <property type="entry name" value="TRANSMEMBRANE PROLYL 4-HYDROXYLASE"/>
    <property type="match status" value="1"/>
</dbReference>
<evidence type="ECO:0000313" key="9">
    <source>
        <dbReference type="Proteomes" id="UP000019471"/>
    </source>
</evidence>
<dbReference type="eggNOG" id="KOG1591">
    <property type="taxonomic scope" value="Eukaryota"/>
</dbReference>
<gene>
    <name evidence="8" type="ORF">A1O5_08801</name>
</gene>
<dbReference type="Proteomes" id="UP000019471">
    <property type="component" value="Unassembled WGS sequence"/>
</dbReference>
<keyword evidence="5" id="KW-0408">Iron</keyword>
<dbReference type="GO" id="GO:0005783">
    <property type="term" value="C:endoplasmic reticulum"/>
    <property type="evidence" value="ECO:0007669"/>
    <property type="project" value="TreeGrafter"/>
</dbReference>
<feature type="domain" description="Prolyl 4-hydroxylase alpha subunit" evidence="7">
    <location>
        <begin position="54"/>
        <end position="255"/>
    </location>
</feature>
<feature type="region of interest" description="Disordered" evidence="6">
    <location>
        <begin position="258"/>
        <end position="279"/>
    </location>
</feature>
<dbReference type="OrthoDB" id="420380at2759"/>
<dbReference type="PANTHER" id="PTHR10869">
    <property type="entry name" value="PROLYL 4-HYDROXYLASE ALPHA SUBUNIT"/>
    <property type="match status" value="1"/>
</dbReference>
<sequence>MKIFGSCYLIASLTQYVYMYCINRRPCCRIQQPGNLSPECTHPPYTIHLLSRDPLVVYIANFLITFECEHLLRMSSSAFISSQTADQDGTQTLRSTRRSKSATASRDAVTRCIEERAPRFQGFDAPHSHLEPLQLVRCHANETYDLHTDWFTSAAQTTRSHGGNRLTLFFAYVKASADISAGGTTFPLLDAPKDEHWCEYIDCDTPFDEGVTFLPIPGNAVFWVNLVGGRGDQRVIHSGSVVTSGEKVGLNIWTREGPLSPKLTGEVSEDHGNEEEDEE</sequence>